<dbReference type="RefSeq" id="WP_168149592.1">
    <property type="nucleotide sequence ID" value="NZ_JAAVXB010000013.1"/>
</dbReference>
<dbReference type="SMART" id="SM00822">
    <property type="entry name" value="PKS_KR"/>
    <property type="match status" value="1"/>
</dbReference>
<gene>
    <name evidence="5" type="ORF">G7Y82_18295</name>
</gene>
<organism evidence="5 6">
    <name type="scientific">Solimonas marina</name>
    <dbReference type="NCBI Taxonomy" id="2714601"/>
    <lineage>
        <taxon>Bacteria</taxon>
        <taxon>Pseudomonadati</taxon>
        <taxon>Pseudomonadota</taxon>
        <taxon>Gammaproteobacteria</taxon>
        <taxon>Nevskiales</taxon>
        <taxon>Nevskiaceae</taxon>
        <taxon>Solimonas</taxon>
    </lineage>
</organism>
<comment type="similarity">
    <text evidence="1 3">Belongs to the short-chain dehydrogenases/reductases (SDR) family.</text>
</comment>
<dbReference type="SUPFAM" id="SSF51735">
    <property type="entry name" value="NAD(P)-binding Rossmann-fold domains"/>
    <property type="match status" value="1"/>
</dbReference>
<evidence type="ECO:0000313" key="6">
    <source>
        <dbReference type="Proteomes" id="UP000653472"/>
    </source>
</evidence>
<feature type="domain" description="Ketoreductase" evidence="4">
    <location>
        <begin position="7"/>
        <end position="193"/>
    </location>
</feature>
<dbReference type="PROSITE" id="PS00061">
    <property type="entry name" value="ADH_SHORT"/>
    <property type="match status" value="1"/>
</dbReference>
<dbReference type="PRINTS" id="PR00080">
    <property type="entry name" value="SDRFAMILY"/>
</dbReference>
<keyword evidence="2" id="KW-0560">Oxidoreductase</keyword>
<comment type="caution">
    <text evidence="5">The sequence shown here is derived from an EMBL/GenBank/DDBJ whole genome shotgun (WGS) entry which is preliminary data.</text>
</comment>
<dbReference type="PANTHER" id="PTHR24322:SF736">
    <property type="entry name" value="RETINOL DEHYDROGENASE 10"/>
    <property type="match status" value="1"/>
</dbReference>
<dbReference type="PRINTS" id="PR00081">
    <property type="entry name" value="GDHRDH"/>
</dbReference>
<evidence type="ECO:0000313" key="5">
    <source>
        <dbReference type="EMBL" id="NKF24267.1"/>
    </source>
</evidence>
<dbReference type="InterPro" id="IPR057326">
    <property type="entry name" value="KR_dom"/>
</dbReference>
<dbReference type="PANTHER" id="PTHR24322">
    <property type="entry name" value="PKSB"/>
    <property type="match status" value="1"/>
</dbReference>
<sequence length="282" mass="30216">MKSFHDKVAAITGAGSGMGRELAIELAKQGCHVAISDVNENGLAETVEQLKAYSVRVTAQSLDVANREAVYAWADQVVADHGKVNLVFNNAGVALGATLEGVSYEDFEWIMNINFWGVVYGSKAFLPHLRASGDGHVINTSSVFGLFAVPGNGCYNASKFAVRGFNECLRQELELTRAPVSLTSVHPGGIKTGIAQSARMTKSLEGVLAKDEKSAKDNFDKLFITTANRAALIILKAVQGNKRRVLVGPDAKLFDVMVRMLPAAHQRLVTSAARKQAARSGV</sequence>
<accession>A0A969WC77</accession>
<dbReference type="InterPro" id="IPR036291">
    <property type="entry name" value="NAD(P)-bd_dom_sf"/>
</dbReference>
<evidence type="ECO:0000256" key="2">
    <source>
        <dbReference type="ARBA" id="ARBA00023002"/>
    </source>
</evidence>
<dbReference type="Proteomes" id="UP000653472">
    <property type="component" value="Unassembled WGS sequence"/>
</dbReference>
<proteinExistence type="inferred from homology"/>
<name>A0A969WC77_9GAMM</name>
<dbReference type="EMBL" id="JAAVXB010000013">
    <property type="protein sequence ID" value="NKF24267.1"/>
    <property type="molecule type" value="Genomic_DNA"/>
</dbReference>
<evidence type="ECO:0000259" key="4">
    <source>
        <dbReference type="SMART" id="SM00822"/>
    </source>
</evidence>
<dbReference type="Pfam" id="PF00106">
    <property type="entry name" value="adh_short"/>
    <property type="match status" value="1"/>
</dbReference>
<dbReference type="Gene3D" id="3.40.50.720">
    <property type="entry name" value="NAD(P)-binding Rossmann-like Domain"/>
    <property type="match status" value="1"/>
</dbReference>
<keyword evidence="6" id="KW-1185">Reference proteome</keyword>
<dbReference type="AlphaFoldDB" id="A0A969WC77"/>
<protein>
    <submittedName>
        <fullName evidence="5">SDR family NAD(P)-dependent oxidoreductase</fullName>
    </submittedName>
</protein>
<reference evidence="5" key="1">
    <citation type="submission" date="2020-03" db="EMBL/GenBank/DDBJ databases">
        <title>Solimonas marina sp. nov., isolated from deep seawater of the Pacific Ocean.</title>
        <authorList>
            <person name="Liu X."/>
            <person name="Lai Q."/>
            <person name="Sun F."/>
            <person name="Gai Y."/>
            <person name="Li G."/>
            <person name="Shao Z."/>
        </authorList>
    </citation>
    <scope>NUCLEOTIDE SEQUENCE</scope>
    <source>
        <strain evidence="5">C16B3</strain>
    </source>
</reference>
<dbReference type="GO" id="GO:0016616">
    <property type="term" value="F:oxidoreductase activity, acting on the CH-OH group of donors, NAD or NADP as acceptor"/>
    <property type="evidence" value="ECO:0007669"/>
    <property type="project" value="TreeGrafter"/>
</dbReference>
<evidence type="ECO:0000256" key="1">
    <source>
        <dbReference type="ARBA" id="ARBA00006484"/>
    </source>
</evidence>
<evidence type="ECO:0000256" key="3">
    <source>
        <dbReference type="RuleBase" id="RU000363"/>
    </source>
</evidence>
<dbReference type="InterPro" id="IPR020904">
    <property type="entry name" value="Sc_DH/Rdtase_CS"/>
</dbReference>
<dbReference type="InterPro" id="IPR002347">
    <property type="entry name" value="SDR_fam"/>
</dbReference>